<dbReference type="KEGG" id="fia:NA23_09040"/>
<dbReference type="Gene3D" id="1.10.10.10">
    <property type="entry name" value="Winged helix-like DNA-binding domain superfamily/Winged helix DNA-binding domain"/>
    <property type="match status" value="1"/>
</dbReference>
<keyword evidence="5" id="KW-1185">Reference proteome</keyword>
<dbReference type="NCBIfam" id="TIGR00732">
    <property type="entry name" value="dprA"/>
    <property type="match status" value="1"/>
</dbReference>
<dbReference type="SUPFAM" id="SSF46785">
    <property type="entry name" value="Winged helix' DNA-binding domain"/>
    <property type="match status" value="1"/>
</dbReference>
<dbReference type="GO" id="GO:0009294">
    <property type="term" value="P:DNA-mediated transformation"/>
    <property type="evidence" value="ECO:0007669"/>
    <property type="project" value="InterPro"/>
</dbReference>
<comment type="similarity">
    <text evidence="1">Belongs to the DprA/Smf family.</text>
</comment>
<feature type="domain" description="DprA winged helix" evidence="3">
    <location>
        <begin position="279"/>
        <end position="328"/>
    </location>
</feature>
<dbReference type="InterPro" id="IPR057666">
    <property type="entry name" value="DrpA_SLOG"/>
</dbReference>
<dbReference type="InterPro" id="IPR036390">
    <property type="entry name" value="WH_DNA-bd_sf"/>
</dbReference>
<dbReference type="InterPro" id="IPR036388">
    <property type="entry name" value="WH-like_DNA-bd_sf"/>
</dbReference>
<sequence length="340" mass="38372">MRLDFDTSVNIVAFSKVFRKKVSEIEEYLQYDTKLFEESANSSSVLLDLVGKLKSYLKKSDVRLMTYWDDEYPDLLKNIPDPPVCLFVKGKWEYLAYNLFAVVGTRRMTNYGKQVTEKFSSELSKHFVIVSGMAYGVDTIAHSSALKSNKPTIAVLGCGVDVVYPKSNKVLYEQIIENGCVVSEYLPWQTPQKFTFVERNRIISGLSAGVLVTEAGIDSGALITAKYALEQGRDIFAVPGDIFRTTSHGTNYLIKSGAFLVTDPNDILEYYGFKEHRIIAELTDDETQVLNVLDDETTIEDISERLNVPLSHVMLVLTTLELKGLVYRTERNTYSKSIQI</sequence>
<evidence type="ECO:0000259" key="3">
    <source>
        <dbReference type="Pfam" id="PF17782"/>
    </source>
</evidence>
<reference evidence="4 5" key="1">
    <citation type="journal article" date="2015" name="Stand. Genomic Sci.">
        <title>Genome sequence of a native-feather degrading extremely thermophilic Eubacterium, Fervidobacterium islandicum AW-1.</title>
        <authorList>
            <person name="Lee Y.J."/>
            <person name="Jeong H."/>
            <person name="Park G.S."/>
            <person name="Kwak Y."/>
            <person name="Lee S.J."/>
            <person name="Lee S.J."/>
            <person name="Park M.K."/>
            <person name="Kim J.Y."/>
            <person name="Kang H.K."/>
            <person name="Shin J.H."/>
            <person name="Lee D.W."/>
        </authorList>
    </citation>
    <scope>NUCLEOTIDE SEQUENCE [LARGE SCALE GENOMIC DNA]</scope>
    <source>
        <strain evidence="4 5">AW-1</strain>
    </source>
</reference>
<dbReference type="Proteomes" id="UP000093740">
    <property type="component" value="Chromosome"/>
</dbReference>
<accession>A0AAI8CMT7</accession>
<evidence type="ECO:0000313" key="5">
    <source>
        <dbReference type="Proteomes" id="UP000093740"/>
    </source>
</evidence>
<evidence type="ECO:0000259" key="2">
    <source>
        <dbReference type="Pfam" id="PF02481"/>
    </source>
</evidence>
<evidence type="ECO:0000256" key="1">
    <source>
        <dbReference type="ARBA" id="ARBA00006525"/>
    </source>
</evidence>
<evidence type="ECO:0000313" key="4">
    <source>
        <dbReference type="EMBL" id="AMW33365.1"/>
    </source>
</evidence>
<dbReference type="Pfam" id="PF02481">
    <property type="entry name" value="DNA_processg_A"/>
    <property type="match status" value="1"/>
</dbReference>
<dbReference type="AlphaFoldDB" id="A0AAI8CMT7"/>
<organism evidence="4 5">
    <name type="scientific">Fervidobacterium islandicum</name>
    <dbReference type="NCBI Taxonomy" id="2423"/>
    <lineage>
        <taxon>Bacteria</taxon>
        <taxon>Thermotogati</taxon>
        <taxon>Thermotogota</taxon>
        <taxon>Thermotogae</taxon>
        <taxon>Thermotogales</taxon>
        <taxon>Fervidobacteriaceae</taxon>
        <taxon>Fervidobacterium</taxon>
    </lineage>
</organism>
<proteinExistence type="inferred from homology"/>
<dbReference type="InterPro" id="IPR003488">
    <property type="entry name" value="DprA"/>
</dbReference>
<dbReference type="PANTHER" id="PTHR43022">
    <property type="entry name" value="PROTEIN SMF"/>
    <property type="match status" value="1"/>
</dbReference>
<dbReference type="InterPro" id="IPR041614">
    <property type="entry name" value="DprA_WH"/>
</dbReference>
<name>A0AAI8CMT7_FERIS</name>
<dbReference type="Pfam" id="PF17782">
    <property type="entry name" value="WHD_DprA"/>
    <property type="match status" value="1"/>
</dbReference>
<dbReference type="Gene3D" id="3.40.50.450">
    <property type="match status" value="1"/>
</dbReference>
<protein>
    <submittedName>
        <fullName evidence="4">DNA-processing protein DprA</fullName>
    </submittedName>
</protein>
<feature type="domain" description="Smf/DprA SLOG" evidence="2">
    <location>
        <begin position="64"/>
        <end position="271"/>
    </location>
</feature>
<gene>
    <name evidence="4" type="primary">dprA</name>
    <name evidence="4" type="ORF">NA23_09040</name>
</gene>
<dbReference type="PANTHER" id="PTHR43022:SF1">
    <property type="entry name" value="PROTEIN SMF"/>
    <property type="match status" value="1"/>
</dbReference>
<dbReference type="RefSeq" id="WP_033192307.1">
    <property type="nucleotide sequence ID" value="NZ_CP014334.2"/>
</dbReference>
<dbReference type="SUPFAM" id="SSF102405">
    <property type="entry name" value="MCP/YpsA-like"/>
    <property type="match status" value="1"/>
</dbReference>
<dbReference type="EMBL" id="CP014334">
    <property type="protein sequence ID" value="AMW33365.1"/>
    <property type="molecule type" value="Genomic_DNA"/>
</dbReference>